<evidence type="ECO:0000256" key="7">
    <source>
        <dbReference type="ARBA" id="ARBA00032010"/>
    </source>
</evidence>
<evidence type="ECO:0000256" key="5">
    <source>
        <dbReference type="ARBA" id="ARBA00023163"/>
    </source>
</evidence>
<dbReference type="OrthoDB" id="20828at2759"/>
<feature type="region of interest" description="Disordered" evidence="8">
    <location>
        <begin position="323"/>
        <end position="344"/>
    </location>
</feature>
<evidence type="ECO:0000256" key="3">
    <source>
        <dbReference type="ARBA" id="ARBA00019622"/>
    </source>
</evidence>
<dbReference type="GO" id="GO:0006357">
    <property type="term" value="P:regulation of transcription by RNA polymerase II"/>
    <property type="evidence" value="ECO:0007669"/>
    <property type="project" value="InterPro"/>
</dbReference>
<dbReference type="RefSeq" id="XP_034014956.1">
    <property type="nucleotide sequence ID" value="XM_034155047.1"/>
</dbReference>
<dbReference type="VEuPathDB" id="FungiDB:DIURU_000240"/>
<keyword evidence="4" id="KW-0805">Transcription regulation</keyword>
<dbReference type="GO" id="GO:0016592">
    <property type="term" value="C:mediator complex"/>
    <property type="evidence" value="ECO:0007669"/>
    <property type="project" value="InterPro"/>
</dbReference>
<sequence length="1455" mass="162720">MSKRNRNSLLATVTPSAASHHPLGATSSPGAPSNAQDHPQVSQEAPHRPANPAVYPFNDGAPHPTYPDYNPWKDDYAHDHHMNLYLSKGYFEAPVVSNEYCSARHMIQHTLFINVDNCNHVLEELSQHLANAYKTRNQVINKIKHDSNHFSLPPRVTLTSAKREAWLRDLANPEVSFAKLGEKLPHGIRNKVLIDAVCSRHVPLNRALWYTKCTLYGEYLVLEKRRKVKSSPSKSTPSSLGGQAHPLDCHWLQEWTQQVADYIVKFSREMVHIATPERKAQYLAKFSYMVRYVSLLYIENLLDKTYFLTLILKSFREGIATTNSGSGSDDDDDDDDHQVDHTPDSHYGQRLVALELITVFWHDLLKSDYMLKELCSGLLLNHHHLSKHVGPTSAMLPVVTDKVVYLFHRNTNLFILPTHWSVVQKSLWQILEGSVRTASDDDKHELRRQLELIRYRNESLMLNYRATSRAPGDLLSQRASDDLIRVVHSLDHRRLTSSLAKLFDGPQWRVYLRAALWWSVTSRVNSSAEGALIVCSFLKKSVVSPGLRLEMENEIVDATYAMAESIGADDHQRLHNLYVLINELYQLKLLTISAYLRKLIASGLFYGDGINPEAIQVHINVLHHLPTINNKQCNNLLRKARQPNDDFTTKFDQGKQILDREIIDRVLNDSFPTTCDNTTGDISQITQMEVGLRFLLINWLTHEFKQRVQSASTLVHITPTTVAHLYLFYRQCDNLSVFFKEVVRFILRNDAGVIICYMDSLYLFARILMQHMPLVKHVTSSAVDSVSVGYPLFDLMVRLYLDLSPRDFDWFNFAAVWQFMEQKIDRRSLASASVSPKSPSVSVGAQSPMPLKTPNLPFEGVDSPMRLNDDVSAAMVVSQRFSLPEFVSLLTRAQAAPEVDIDPEEASALQQSSQIHSLAEAIEALKHREGEAAATVVKLVRHFGRHGQYLEVLEELVVDLPVLPLAESKRAVSTIACYELIPWPKLVEAISGSDDLVSWLLIEDDPSRTTAQTVQFQAVRHWFRYRVPHRFSDVMLARLQRGLVNQAWLVESIASRDVSVINYVMSLEHDQALRLLNEQVGVFPHEISDSASIIALADVVDEFNLPFFQLALRAVVTKDPCSLPVIVDQLLLRFRYRFAEVNRFFGDVFDLLPDTTKTEVVLQLERLFLAKTQFTDTTVSLVLNSENDAATAVDVLPILADAFQKFTSGGGTIADDVGSFSSTHGPSGAIDQFTRHLVTVANASDAAGSSALEDAISIYLRILIIYRSAIATALAGDADGTTQFVHNLVSLLHSSFLATAHEKLRIVLYDLLLLLRTQGECAGSAGGAEGAGAVDGVAVRAPALWALDDPTEAGRVPSPSAPPPMASSVTSLDEDELNGGDYNYFNHHGLVMEPSARDPGSLANLLGTTTPRRPPPRRPFAVKGFEVFEDTSAGVNDACVNLSVFDAYTTKENPS</sequence>
<feature type="region of interest" description="Disordered" evidence="8">
    <location>
        <begin position="1351"/>
        <end position="1372"/>
    </location>
</feature>
<dbReference type="GeneID" id="54778893"/>
<dbReference type="EMBL" id="SWFT01000009">
    <property type="protein sequence ID" value="KAA8908271.1"/>
    <property type="molecule type" value="Genomic_DNA"/>
</dbReference>
<comment type="similarity">
    <text evidence="2">Belongs to the Mediator complex subunit 12 family.</text>
</comment>
<evidence type="ECO:0000256" key="1">
    <source>
        <dbReference type="ARBA" id="ARBA00004123"/>
    </source>
</evidence>
<dbReference type="OMA" id="HWLQEWT"/>
<keyword evidence="5" id="KW-0804">Transcription</keyword>
<evidence type="ECO:0000256" key="6">
    <source>
        <dbReference type="ARBA" id="ARBA00023242"/>
    </source>
</evidence>
<dbReference type="GO" id="GO:0003712">
    <property type="term" value="F:transcription coregulator activity"/>
    <property type="evidence" value="ECO:0007669"/>
    <property type="project" value="InterPro"/>
</dbReference>
<accession>A0A642UZ63</accession>
<feature type="domain" description="Mediator complex subunit Med12" evidence="9">
    <location>
        <begin position="149"/>
        <end position="212"/>
    </location>
</feature>
<evidence type="ECO:0000313" key="10">
    <source>
        <dbReference type="EMBL" id="KAA8908271.1"/>
    </source>
</evidence>
<dbReference type="Proteomes" id="UP000449547">
    <property type="component" value="Unassembled WGS sequence"/>
</dbReference>
<feature type="region of interest" description="Disordered" evidence="8">
    <location>
        <begin position="1"/>
        <end position="60"/>
    </location>
</feature>
<feature type="compositionally biased region" description="Polar residues" evidence="8">
    <location>
        <begin position="7"/>
        <end position="17"/>
    </location>
</feature>
<evidence type="ECO:0000256" key="8">
    <source>
        <dbReference type="SAM" id="MobiDB-lite"/>
    </source>
</evidence>
<proteinExistence type="inferred from homology"/>
<evidence type="ECO:0000256" key="4">
    <source>
        <dbReference type="ARBA" id="ARBA00023015"/>
    </source>
</evidence>
<gene>
    <name evidence="10" type="ORF">DIURU_000240</name>
</gene>
<comment type="subcellular location">
    <subcellularLocation>
        <location evidence="1">Nucleus</location>
    </subcellularLocation>
</comment>
<dbReference type="PANTHER" id="PTHR46567:SF1">
    <property type="entry name" value="MEDIATOR OF RNA POLYMERASE II TRANSCRIPTION SUBUNIT 12"/>
    <property type="match status" value="1"/>
</dbReference>
<feature type="compositionally biased region" description="Polar residues" evidence="8">
    <location>
        <begin position="25"/>
        <end position="43"/>
    </location>
</feature>
<dbReference type="InterPro" id="IPR019035">
    <property type="entry name" value="Mediator_Med12"/>
</dbReference>
<dbReference type="SMART" id="SM01281">
    <property type="entry name" value="Med12"/>
    <property type="match status" value="1"/>
</dbReference>
<evidence type="ECO:0000313" key="11">
    <source>
        <dbReference type="Proteomes" id="UP000449547"/>
    </source>
</evidence>
<protein>
    <recommendedName>
        <fullName evidence="3">Mediator of RNA polymerase II transcription subunit 12</fullName>
    </recommendedName>
    <alternativeName>
        <fullName evidence="7">Mediator complex subunit 12</fullName>
    </alternativeName>
</protein>
<evidence type="ECO:0000256" key="2">
    <source>
        <dbReference type="ARBA" id="ARBA00010289"/>
    </source>
</evidence>
<comment type="caution">
    <text evidence="10">The sequence shown here is derived from an EMBL/GenBank/DDBJ whole genome shotgun (WGS) entry which is preliminary data.</text>
</comment>
<dbReference type="PANTHER" id="PTHR46567">
    <property type="entry name" value="MEDIATOR OF RNA POLYMERASE II TRANSCRIPTION SUBUNIT 12"/>
    <property type="match status" value="1"/>
</dbReference>
<reference evidence="10 11" key="1">
    <citation type="submission" date="2019-07" db="EMBL/GenBank/DDBJ databases">
        <title>Genome assembly of two rare yeast pathogens: Diutina rugosa and Trichomonascus ciferrii.</title>
        <authorList>
            <person name="Mixao V."/>
            <person name="Saus E."/>
            <person name="Hansen A."/>
            <person name="Lass-Flor C."/>
            <person name="Gabaldon T."/>
        </authorList>
    </citation>
    <scope>NUCLEOTIDE SEQUENCE [LARGE SCALE GENOMIC DNA]</scope>
    <source>
        <strain evidence="10 11">CBS 613</strain>
    </source>
</reference>
<dbReference type="Pfam" id="PF09497">
    <property type="entry name" value="Med12"/>
    <property type="match status" value="1"/>
</dbReference>
<keyword evidence="6" id="KW-0539">Nucleus</keyword>
<name>A0A642UZ63_DIURU</name>
<organism evidence="10 11">
    <name type="scientific">Diutina rugosa</name>
    <name type="common">Yeast</name>
    <name type="synonym">Candida rugosa</name>
    <dbReference type="NCBI Taxonomy" id="5481"/>
    <lineage>
        <taxon>Eukaryota</taxon>
        <taxon>Fungi</taxon>
        <taxon>Dikarya</taxon>
        <taxon>Ascomycota</taxon>
        <taxon>Saccharomycotina</taxon>
        <taxon>Pichiomycetes</taxon>
        <taxon>Debaryomycetaceae</taxon>
        <taxon>Diutina</taxon>
    </lineage>
</organism>
<evidence type="ECO:0000259" key="9">
    <source>
        <dbReference type="SMART" id="SM01281"/>
    </source>
</evidence>
<feature type="compositionally biased region" description="Acidic residues" evidence="8">
    <location>
        <begin position="328"/>
        <end position="337"/>
    </location>
</feature>
<keyword evidence="11" id="KW-1185">Reference proteome</keyword>